<comment type="similarity">
    <text evidence="5 8">Belongs to the PTH family.</text>
</comment>
<dbReference type="AlphaFoldDB" id="A0A2I1I7H1"/>
<dbReference type="InterPro" id="IPR018171">
    <property type="entry name" value="Pept_tRNA_hydro_CS"/>
</dbReference>
<feature type="site" description="Stabilizes the basic form of H active site to accept a proton" evidence="8">
    <location>
        <position position="103"/>
    </location>
</feature>
<dbReference type="InterPro" id="IPR001328">
    <property type="entry name" value="Pept_tRNA_hydro"/>
</dbReference>
<feature type="active site" description="Proton acceptor" evidence="8">
    <location>
        <position position="24"/>
    </location>
</feature>
<dbReference type="OrthoDB" id="9800507at2"/>
<dbReference type="PANTHER" id="PTHR17224">
    <property type="entry name" value="PEPTIDYL-TRNA HYDROLASE"/>
    <property type="match status" value="1"/>
</dbReference>
<dbReference type="Pfam" id="PF01195">
    <property type="entry name" value="Pept_tRNA_hydro"/>
    <property type="match status" value="1"/>
</dbReference>
<comment type="subcellular location">
    <subcellularLocation>
        <location evidence="8">Cytoplasm</location>
    </subcellularLocation>
</comment>
<evidence type="ECO:0000256" key="7">
    <source>
        <dbReference type="ARBA" id="ARBA00050038"/>
    </source>
</evidence>
<dbReference type="InterPro" id="IPR036416">
    <property type="entry name" value="Pept_tRNA_hydro_sf"/>
</dbReference>
<dbReference type="Proteomes" id="UP000234545">
    <property type="component" value="Unassembled WGS sequence"/>
</dbReference>
<dbReference type="GO" id="GO:0005737">
    <property type="term" value="C:cytoplasm"/>
    <property type="evidence" value="ECO:0007669"/>
    <property type="project" value="UniProtKB-SubCell"/>
</dbReference>
<name>A0A2I1I7H1_9ACTO</name>
<keyword evidence="3 8" id="KW-0378">Hydrolase</keyword>
<comment type="function">
    <text evidence="8">Catalyzes the release of premature peptidyl moieties from peptidyl-tRNA molecules trapped in stalled 50S ribosomal subunits, and thus maintains levels of free tRNAs and 50S ribosomes.</text>
</comment>
<evidence type="ECO:0000256" key="3">
    <source>
        <dbReference type="ARBA" id="ARBA00022801"/>
    </source>
</evidence>
<dbReference type="PROSITE" id="PS01196">
    <property type="entry name" value="PEPT_TRNA_HYDROL_2"/>
    <property type="match status" value="1"/>
</dbReference>
<sequence>MTSSSTWLVVGLGNPGEQYAATRHNVGQLTEDVLLQRTGASWSSHRSGTHVADVRLGILPGGVPGPKVVLAKSDSYMNTSGGPVGRLMKFLGIDADHLLVIHDDLDLPAHELRLKKGGGEGGHNGLKSISQVLGTKDYHRLRIGIGRPPGRQAPADFVLARLSAKDRPEWDVTFENAADVVESIVTNGFAPTQMALHSANSGK</sequence>
<comment type="function">
    <text evidence="8">Hydrolyzes ribosome-free peptidyl-tRNAs (with 1 or more amino acids incorporated), which drop off the ribosome during protein synthesis, or as a result of ribosome stalling.</text>
</comment>
<reference evidence="9 10" key="1">
    <citation type="submission" date="2017-12" db="EMBL/GenBank/DDBJ databases">
        <title>Phylogenetic diversity of female urinary microbiome.</title>
        <authorList>
            <person name="Thomas-White K."/>
            <person name="Wolfe A.J."/>
        </authorList>
    </citation>
    <scope>NUCLEOTIDE SEQUENCE [LARGE SCALE GENOMIC DNA]</scope>
    <source>
        <strain evidence="9 10">UMB0250</strain>
    </source>
</reference>
<protein>
    <recommendedName>
        <fullName evidence="7 8">Peptidyl-tRNA hydrolase</fullName>
        <shortName evidence="8">Pth</shortName>
        <ecNumber evidence="1 8">3.1.1.29</ecNumber>
    </recommendedName>
</protein>
<accession>A0A2I1I7H1</accession>
<feature type="binding site" evidence="8">
    <location>
        <position position="78"/>
    </location>
    <ligand>
        <name>tRNA</name>
        <dbReference type="ChEBI" id="CHEBI:17843"/>
    </ligand>
</feature>
<feature type="binding site" evidence="8">
    <location>
        <position position="19"/>
    </location>
    <ligand>
        <name>tRNA</name>
        <dbReference type="ChEBI" id="CHEBI:17843"/>
    </ligand>
</feature>
<comment type="catalytic activity">
    <reaction evidence="6 8">
        <text>an N-acyl-L-alpha-aminoacyl-tRNA + H2O = an N-acyl-L-amino acid + a tRNA + H(+)</text>
        <dbReference type="Rhea" id="RHEA:54448"/>
        <dbReference type="Rhea" id="RHEA-COMP:10123"/>
        <dbReference type="Rhea" id="RHEA-COMP:13883"/>
        <dbReference type="ChEBI" id="CHEBI:15377"/>
        <dbReference type="ChEBI" id="CHEBI:15378"/>
        <dbReference type="ChEBI" id="CHEBI:59874"/>
        <dbReference type="ChEBI" id="CHEBI:78442"/>
        <dbReference type="ChEBI" id="CHEBI:138191"/>
        <dbReference type="EC" id="3.1.1.29"/>
    </reaction>
</comment>
<comment type="subunit">
    <text evidence="8">Monomer.</text>
</comment>
<dbReference type="RefSeq" id="WP_101627572.1">
    <property type="nucleotide sequence ID" value="NZ_PKKJ01000001.1"/>
</dbReference>
<evidence type="ECO:0000256" key="8">
    <source>
        <dbReference type="HAMAP-Rule" id="MF_00083"/>
    </source>
</evidence>
<feature type="binding site" evidence="8">
    <location>
        <position position="124"/>
    </location>
    <ligand>
        <name>tRNA</name>
        <dbReference type="ChEBI" id="CHEBI:17843"/>
    </ligand>
</feature>
<dbReference type="EMBL" id="PKKJ01000001">
    <property type="protein sequence ID" value="PKY67078.1"/>
    <property type="molecule type" value="Genomic_DNA"/>
</dbReference>
<feature type="site" description="Discriminates between blocked and unblocked aminoacyl-tRNA" evidence="8">
    <location>
        <position position="14"/>
    </location>
</feature>
<keyword evidence="8" id="KW-0963">Cytoplasm</keyword>
<dbReference type="GO" id="GO:0000049">
    <property type="term" value="F:tRNA binding"/>
    <property type="evidence" value="ECO:0007669"/>
    <property type="project" value="UniProtKB-UniRule"/>
</dbReference>
<evidence type="ECO:0000313" key="9">
    <source>
        <dbReference type="EMBL" id="PKY67078.1"/>
    </source>
</evidence>
<keyword evidence="4 8" id="KW-0694">RNA-binding</keyword>
<dbReference type="HAMAP" id="MF_00083">
    <property type="entry name" value="Pept_tRNA_hydro_bact"/>
    <property type="match status" value="1"/>
</dbReference>
<dbReference type="GO" id="GO:0006515">
    <property type="term" value="P:protein quality control for misfolded or incompletely synthesized proteins"/>
    <property type="evidence" value="ECO:0007669"/>
    <property type="project" value="UniProtKB-UniRule"/>
</dbReference>
<evidence type="ECO:0000256" key="6">
    <source>
        <dbReference type="ARBA" id="ARBA00048707"/>
    </source>
</evidence>
<evidence type="ECO:0000256" key="5">
    <source>
        <dbReference type="ARBA" id="ARBA00038063"/>
    </source>
</evidence>
<feature type="binding site" evidence="8">
    <location>
        <position position="76"/>
    </location>
    <ligand>
        <name>tRNA</name>
        <dbReference type="ChEBI" id="CHEBI:17843"/>
    </ligand>
</feature>
<dbReference type="CDD" id="cd00462">
    <property type="entry name" value="PTH"/>
    <property type="match status" value="1"/>
</dbReference>
<dbReference type="Gene3D" id="3.40.50.1470">
    <property type="entry name" value="Peptidyl-tRNA hydrolase"/>
    <property type="match status" value="1"/>
</dbReference>
<dbReference type="NCBIfam" id="TIGR00447">
    <property type="entry name" value="pth"/>
    <property type="match status" value="1"/>
</dbReference>
<evidence type="ECO:0000256" key="4">
    <source>
        <dbReference type="ARBA" id="ARBA00022884"/>
    </source>
</evidence>
<keyword evidence="2 8" id="KW-0820">tRNA-binding</keyword>
<dbReference type="GO" id="GO:0072344">
    <property type="term" value="P:rescue of stalled ribosome"/>
    <property type="evidence" value="ECO:0007669"/>
    <property type="project" value="UniProtKB-UniRule"/>
</dbReference>
<dbReference type="PANTHER" id="PTHR17224:SF1">
    <property type="entry name" value="PEPTIDYL-TRNA HYDROLASE"/>
    <property type="match status" value="1"/>
</dbReference>
<gene>
    <name evidence="8" type="primary">pth</name>
    <name evidence="9" type="ORF">CYJ25_02270</name>
</gene>
<dbReference type="SUPFAM" id="SSF53178">
    <property type="entry name" value="Peptidyl-tRNA hydrolase-like"/>
    <property type="match status" value="1"/>
</dbReference>
<comment type="caution">
    <text evidence="9">The sequence shown here is derived from an EMBL/GenBank/DDBJ whole genome shotgun (WGS) entry which is preliminary data.</text>
</comment>
<dbReference type="FunFam" id="3.40.50.1470:FF:000001">
    <property type="entry name" value="Peptidyl-tRNA hydrolase"/>
    <property type="match status" value="1"/>
</dbReference>
<evidence type="ECO:0000256" key="1">
    <source>
        <dbReference type="ARBA" id="ARBA00013260"/>
    </source>
</evidence>
<proteinExistence type="inferred from homology"/>
<dbReference type="EC" id="3.1.1.29" evidence="1 8"/>
<organism evidence="9 10">
    <name type="scientific">Schaalia turicensis</name>
    <dbReference type="NCBI Taxonomy" id="131111"/>
    <lineage>
        <taxon>Bacteria</taxon>
        <taxon>Bacillati</taxon>
        <taxon>Actinomycetota</taxon>
        <taxon>Actinomycetes</taxon>
        <taxon>Actinomycetales</taxon>
        <taxon>Actinomycetaceae</taxon>
        <taxon>Schaalia</taxon>
    </lineage>
</organism>
<evidence type="ECO:0000313" key="10">
    <source>
        <dbReference type="Proteomes" id="UP000234545"/>
    </source>
</evidence>
<evidence type="ECO:0000256" key="2">
    <source>
        <dbReference type="ARBA" id="ARBA00022555"/>
    </source>
</evidence>
<dbReference type="GO" id="GO:0004045">
    <property type="term" value="F:peptidyl-tRNA hydrolase activity"/>
    <property type="evidence" value="ECO:0007669"/>
    <property type="project" value="UniProtKB-UniRule"/>
</dbReference>